<dbReference type="InterPro" id="IPR010177">
    <property type="entry name" value="Paired_CXXCH_1"/>
</dbReference>
<protein>
    <recommendedName>
        <fullName evidence="2">Doubled CXXCH motif domain-containing protein</fullName>
    </recommendedName>
</protein>
<organism evidence="3">
    <name type="scientific">marine sediment metagenome</name>
    <dbReference type="NCBI Taxonomy" id="412755"/>
    <lineage>
        <taxon>unclassified sequences</taxon>
        <taxon>metagenomes</taxon>
        <taxon>ecological metagenomes</taxon>
    </lineage>
</organism>
<accession>A0A0F8WZM6</accession>
<dbReference type="EMBL" id="LAZR01062047">
    <property type="protein sequence ID" value="KKK62322.1"/>
    <property type="molecule type" value="Genomic_DNA"/>
</dbReference>
<dbReference type="InterPro" id="IPR051829">
    <property type="entry name" value="Multiheme_Cytochr_ET"/>
</dbReference>
<dbReference type="PANTHER" id="PTHR35038:SF6">
    <property type="entry name" value="SURFACE LOCALIZED DECAHEME CYTOCHROME C LIPOPROTEIN"/>
    <property type="match status" value="1"/>
</dbReference>
<reference evidence="3" key="1">
    <citation type="journal article" date="2015" name="Nature">
        <title>Complex archaea that bridge the gap between prokaryotes and eukaryotes.</title>
        <authorList>
            <person name="Spang A."/>
            <person name="Saw J.H."/>
            <person name="Jorgensen S.L."/>
            <person name="Zaremba-Niedzwiedzka K."/>
            <person name="Martijn J."/>
            <person name="Lind A.E."/>
            <person name="van Eijk R."/>
            <person name="Schleper C."/>
            <person name="Guy L."/>
            <person name="Ettema T.J."/>
        </authorList>
    </citation>
    <scope>NUCLEOTIDE SEQUENCE</scope>
</reference>
<dbReference type="InterPro" id="IPR036280">
    <property type="entry name" value="Multihaem_cyt_sf"/>
</dbReference>
<evidence type="ECO:0000259" key="2">
    <source>
        <dbReference type="Pfam" id="PF09699"/>
    </source>
</evidence>
<gene>
    <name evidence="3" type="ORF">LCGC14_3005480</name>
</gene>
<dbReference type="SUPFAM" id="SSF48695">
    <property type="entry name" value="Multiheme cytochromes"/>
    <property type="match status" value="1"/>
</dbReference>
<evidence type="ECO:0000256" key="1">
    <source>
        <dbReference type="ARBA" id="ARBA00022729"/>
    </source>
</evidence>
<feature type="non-terminal residue" evidence="3">
    <location>
        <position position="182"/>
    </location>
</feature>
<dbReference type="GO" id="GO:0016491">
    <property type="term" value="F:oxidoreductase activity"/>
    <property type="evidence" value="ECO:0007669"/>
    <property type="project" value="TreeGrafter"/>
</dbReference>
<name>A0A0F8WZM6_9ZZZZ</name>
<dbReference type="AlphaFoldDB" id="A0A0F8WZM6"/>
<dbReference type="PROSITE" id="PS51257">
    <property type="entry name" value="PROKAR_LIPOPROTEIN"/>
    <property type="match status" value="1"/>
</dbReference>
<comment type="caution">
    <text evidence="3">The sequence shown here is derived from an EMBL/GenBank/DDBJ whole genome shotgun (WGS) entry which is preliminary data.</text>
</comment>
<dbReference type="Gene3D" id="1.10.287.3080">
    <property type="match status" value="2"/>
</dbReference>
<dbReference type="PANTHER" id="PTHR35038">
    <property type="entry name" value="DISSIMILATORY SULFITE REDUCTASE SIRA"/>
    <property type="match status" value="1"/>
</dbReference>
<dbReference type="Pfam" id="PF09699">
    <property type="entry name" value="Paired_CXXCH_1"/>
    <property type="match status" value="1"/>
</dbReference>
<proteinExistence type="predicted"/>
<evidence type="ECO:0000313" key="3">
    <source>
        <dbReference type="EMBL" id="KKK62322.1"/>
    </source>
</evidence>
<dbReference type="NCBIfam" id="TIGR01905">
    <property type="entry name" value="paired_CXXCH_1"/>
    <property type="match status" value="1"/>
</dbReference>
<feature type="domain" description="Doubled CXXCH motif" evidence="2">
    <location>
        <begin position="120"/>
        <end position="164"/>
    </location>
</feature>
<keyword evidence="1" id="KW-0732">Signal</keyword>
<sequence>MKASLYTVLILALGITSCAIYQKTSVVPPLEIPGAKHVKMRMCAPCHRERVESFESTTHARIAVKGMEKEGLGCGMCHGPGSLHMENEYEPNLIINPRKNPDICFRCHLDKKAEFRLQYHHPVLEGLVSCSDCHDPHGTESRAWTITSFSDTNEVCFKCHPEQRGPFVFEHDAMREGCTICH</sequence>